<name>A0ABT3GRJ4_9BACT</name>
<protein>
    <submittedName>
        <fullName evidence="5">Alkaline phosphatase family protein</fullName>
    </submittedName>
</protein>
<dbReference type="Gene3D" id="3.40.720.10">
    <property type="entry name" value="Alkaline Phosphatase, subunit A"/>
    <property type="match status" value="1"/>
</dbReference>
<dbReference type="InterPro" id="IPR013320">
    <property type="entry name" value="ConA-like_dom_sf"/>
</dbReference>
<dbReference type="Proteomes" id="UP001320876">
    <property type="component" value="Unassembled WGS sequence"/>
</dbReference>
<gene>
    <name evidence="5" type="ORF">OKA05_26410</name>
</gene>
<sequence>MNTPLRSTAIALMALVSPVFAAGPGAGNDFAGKRVLIIGIDGLRPDAMIAANTPNIDALIAQGVVTHNAYAGGVLGTSTQQPTISGPGWGSITIGVWTDKHKIVDNGFAAYKNSVSTNYPHFFKRIKAAKPNSYLSSIVSWGAIEDYLVSKVASSVNYHVKATGASYPDRDLDVKNKAVAHLATANPDVLFLHFDQVDGAGHSTGFNISNSSYINAIQAVDGHIGSVMAAINARPQAAQEKWLVLLTSDHGGSSTSHGGQSDGERTISMLVSGGSVNAPHLSTESPGQTAVPPTTMKYLGLPVTGSWGWASPPFGLPPYFFAATTGNSVDLDWVLPAGGLPGLTGYQIRRNGVLIASPATGVTTFTDTPGVGTHAYEITFVGASEIRSATASVAGNLNDQLVLHLPFDSSAQDASGNGNHGTINGSPSYVAGKSSQCLQFTDTTSPHQYVSLGQPAALQFGATDSFTVSVWVNHSGTFPDNRPTGSANDPAILSNKDWNSGTNTGWFIGAGPDGRWQWNAGDGTDRADYDGPASQLSDGNWHQLCVVHDRSTNLARLFYDGSLVATRSLSAIGSLDAAKPTAVATDGTFGTIWPNWFTGKIDEVKIWRRALLDSEVSTVFQQ</sequence>
<keyword evidence="1 3" id="KW-0732">Signal</keyword>
<feature type="domain" description="LamG-like jellyroll fold" evidence="4">
    <location>
        <begin position="464"/>
        <end position="614"/>
    </location>
</feature>
<evidence type="ECO:0000259" key="4">
    <source>
        <dbReference type="SMART" id="SM00560"/>
    </source>
</evidence>
<proteinExistence type="predicted"/>
<dbReference type="Gene3D" id="2.60.120.200">
    <property type="match status" value="1"/>
</dbReference>
<organism evidence="5 6">
    <name type="scientific">Luteolibacter arcticus</name>
    <dbReference type="NCBI Taxonomy" id="1581411"/>
    <lineage>
        <taxon>Bacteria</taxon>
        <taxon>Pseudomonadati</taxon>
        <taxon>Verrucomicrobiota</taxon>
        <taxon>Verrucomicrobiia</taxon>
        <taxon>Verrucomicrobiales</taxon>
        <taxon>Verrucomicrobiaceae</taxon>
        <taxon>Luteolibacter</taxon>
    </lineage>
</organism>
<dbReference type="SUPFAM" id="SSF49899">
    <property type="entry name" value="Concanavalin A-like lectins/glucanases"/>
    <property type="match status" value="1"/>
</dbReference>
<dbReference type="InterPro" id="IPR013783">
    <property type="entry name" value="Ig-like_fold"/>
</dbReference>
<feature type="signal peptide" evidence="3">
    <location>
        <begin position="1"/>
        <end position="21"/>
    </location>
</feature>
<dbReference type="PANTHER" id="PTHR10151">
    <property type="entry name" value="ECTONUCLEOTIDE PYROPHOSPHATASE/PHOSPHODIESTERASE"/>
    <property type="match status" value="1"/>
</dbReference>
<reference evidence="5 6" key="1">
    <citation type="submission" date="2022-10" db="EMBL/GenBank/DDBJ databases">
        <title>Luteolibacter arcticus strain CCTCC AB 2014275, whole genome shotgun sequencing project.</title>
        <authorList>
            <person name="Zhao G."/>
            <person name="Shen L."/>
        </authorList>
    </citation>
    <scope>NUCLEOTIDE SEQUENCE [LARGE SCALE GENOMIC DNA]</scope>
    <source>
        <strain evidence="5 6">CCTCC AB 2014275</strain>
    </source>
</reference>
<dbReference type="InterPro" id="IPR017850">
    <property type="entry name" value="Alkaline_phosphatase_core_sf"/>
</dbReference>
<evidence type="ECO:0000256" key="1">
    <source>
        <dbReference type="ARBA" id="ARBA00022729"/>
    </source>
</evidence>
<keyword evidence="2" id="KW-1015">Disulfide bond</keyword>
<evidence type="ECO:0000313" key="6">
    <source>
        <dbReference type="Proteomes" id="UP001320876"/>
    </source>
</evidence>
<dbReference type="Pfam" id="PF01663">
    <property type="entry name" value="Phosphodiest"/>
    <property type="match status" value="1"/>
</dbReference>
<dbReference type="Gene3D" id="2.60.40.10">
    <property type="entry name" value="Immunoglobulins"/>
    <property type="match status" value="1"/>
</dbReference>
<dbReference type="EMBL" id="JAPDDT010000021">
    <property type="protein sequence ID" value="MCW1926120.1"/>
    <property type="molecule type" value="Genomic_DNA"/>
</dbReference>
<dbReference type="Pfam" id="PF13385">
    <property type="entry name" value="Laminin_G_3"/>
    <property type="match status" value="1"/>
</dbReference>
<evidence type="ECO:0000313" key="5">
    <source>
        <dbReference type="EMBL" id="MCW1926120.1"/>
    </source>
</evidence>
<dbReference type="InterPro" id="IPR006558">
    <property type="entry name" value="LamG-like"/>
</dbReference>
<dbReference type="SMART" id="SM00560">
    <property type="entry name" value="LamGL"/>
    <property type="match status" value="1"/>
</dbReference>
<evidence type="ECO:0000256" key="3">
    <source>
        <dbReference type="SAM" id="SignalP"/>
    </source>
</evidence>
<comment type="caution">
    <text evidence="5">The sequence shown here is derived from an EMBL/GenBank/DDBJ whole genome shotgun (WGS) entry which is preliminary data.</text>
</comment>
<evidence type="ECO:0000256" key="2">
    <source>
        <dbReference type="ARBA" id="ARBA00023157"/>
    </source>
</evidence>
<dbReference type="SUPFAM" id="SSF53649">
    <property type="entry name" value="Alkaline phosphatase-like"/>
    <property type="match status" value="1"/>
</dbReference>
<accession>A0ABT3GRJ4</accession>
<dbReference type="RefSeq" id="WP_264490228.1">
    <property type="nucleotide sequence ID" value="NZ_JAPDDT010000021.1"/>
</dbReference>
<feature type="chain" id="PRO_5047215574" evidence="3">
    <location>
        <begin position="22"/>
        <end position="622"/>
    </location>
</feature>
<keyword evidence="6" id="KW-1185">Reference proteome</keyword>
<dbReference type="InterPro" id="IPR002591">
    <property type="entry name" value="Phosphodiest/P_Trfase"/>
</dbReference>
<dbReference type="PANTHER" id="PTHR10151:SF120">
    <property type="entry name" value="BIS(5'-ADENOSYL)-TRIPHOSPHATASE"/>
    <property type="match status" value="1"/>
</dbReference>